<name>A0A8X6WKA2_TRICX</name>
<protein>
    <submittedName>
        <fullName evidence="1">Uncharacterized protein</fullName>
    </submittedName>
</protein>
<organism evidence="1 2">
    <name type="scientific">Trichonephila clavipes</name>
    <name type="common">Golden silk orbweaver</name>
    <name type="synonym">Nephila clavipes</name>
    <dbReference type="NCBI Taxonomy" id="2585209"/>
    <lineage>
        <taxon>Eukaryota</taxon>
        <taxon>Metazoa</taxon>
        <taxon>Ecdysozoa</taxon>
        <taxon>Arthropoda</taxon>
        <taxon>Chelicerata</taxon>
        <taxon>Arachnida</taxon>
        <taxon>Araneae</taxon>
        <taxon>Araneomorphae</taxon>
        <taxon>Entelegynae</taxon>
        <taxon>Araneoidea</taxon>
        <taxon>Nephilidae</taxon>
        <taxon>Trichonephila</taxon>
    </lineage>
</organism>
<dbReference type="Proteomes" id="UP000887159">
    <property type="component" value="Unassembled WGS sequence"/>
</dbReference>
<evidence type="ECO:0000313" key="2">
    <source>
        <dbReference type="Proteomes" id="UP000887159"/>
    </source>
</evidence>
<gene>
    <name evidence="1" type="ORF">TNCV_797011</name>
</gene>
<dbReference type="PANTHER" id="PTHR45913:SF5">
    <property type="entry name" value="GENERAL TRANSCRIPTION FACTOR II-I REPEAT DOMAIN-CONTAINING PROTEIN 2A-LIKE PROTEIN"/>
    <property type="match status" value="1"/>
</dbReference>
<comment type="caution">
    <text evidence="1">The sequence shown here is derived from an EMBL/GenBank/DDBJ whole genome shotgun (WGS) entry which is preliminary data.</text>
</comment>
<proteinExistence type="predicted"/>
<dbReference type="PANTHER" id="PTHR45913">
    <property type="entry name" value="EPM2A-INTERACTING PROTEIN 1"/>
    <property type="match status" value="1"/>
</dbReference>
<keyword evidence="2" id="KW-1185">Reference proteome</keyword>
<dbReference type="EMBL" id="BMAU01021431">
    <property type="protein sequence ID" value="GFY35351.1"/>
    <property type="molecule type" value="Genomic_DNA"/>
</dbReference>
<evidence type="ECO:0000313" key="1">
    <source>
        <dbReference type="EMBL" id="GFY35351.1"/>
    </source>
</evidence>
<accession>A0A8X6WKA2</accession>
<dbReference type="AlphaFoldDB" id="A0A8X6WKA2"/>
<reference evidence="1" key="1">
    <citation type="submission" date="2020-08" db="EMBL/GenBank/DDBJ databases">
        <title>Multicomponent nature underlies the extraordinary mechanical properties of spider dragline silk.</title>
        <authorList>
            <person name="Kono N."/>
            <person name="Nakamura H."/>
            <person name="Mori M."/>
            <person name="Yoshida Y."/>
            <person name="Ohtoshi R."/>
            <person name="Malay A.D."/>
            <person name="Moran D.A.P."/>
            <person name="Tomita M."/>
            <person name="Numata K."/>
            <person name="Arakawa K."/>
        </authorList>
    </citation>
    <scope>NUCLEOTIDE SEQUENCE</scope>
</reference>
<sequence length="150" mass="17456">MNPWTAFYVSTLIRGMDKDMNIKQKLSFVDSMYETVTKEDIFNKLKWNHLCCLIVDGVNDRRGIKKGFVGQVKQMCNAKNIPQPMFLYCIIHQEALHAKYVDINSVLNPVVKMMKLIKSPYTVQRHVERLSRAFELKKEIGDFLESKGKP</sequence>